<proteinExistence type="predicted"/>
<feature type="compositionally biased region" description="Basic and acidic residues" evidence="1">
    <location>
        <begin position="304"/>
        <end position="316"/>
    </location>
</feature>
<name>A0ABQ4FUD9_9ACTN</name>
<feature type="compositionally biased region" description="Basic and acidic residues" evidence="1">
    <location>
        <begin position="350"/>
        <end position="363"/>
    </location>
</feature>
<evidence type="ECO:0000313" key="3">
    <source>
        <dbReference type="EMBL" id="GIH38446.1"/>
    </source>
</evidence>
<evidence type="ECO:0000256" key="1">
    <source>
        <dbReference type="SAM" id="MobiDB-lite"/>
    </source>
</evidence>
<dbReference type="InterPro" id="IPR003615">
    <property type="entry name" value="HNH_nuc"/>
</dbReference>
<gene>
    <name evidence="3" type="ORF">Mco01_14460</name>
</gene>
<feature type="region of interest" description="Disordered" evidence="1">
    <location>
        <begin position="1"/>
        <end position="22"/>
    </location>
</feature>
<dbReference type="CDD" id="cd00085">
    <property type="entry name" value="HNHc"/>
    <property type="match status" value="1"/>
</dbReference>
<dbReference type="Gene3D" id="1.10.30.50">
    <property type="match status" value="1"/>
</dbReference>
<feature type="domain" description="HNH nuclease" evidence="2">
    <location>
        <begin position="469"/>
        <end position="521"/>
    </location>
</feature>
<evidence type="ECO:0000313" key="4">
    <source>
        <dbReference type="Proteomes" id="UP000603904"/>
    </source>
</evidence>
<feature type="compositionally biased region" description="Basic and acidic residues" evidence="1">
    <location>
        <begin position="324"/>
        <end position="336"/>
    </location>
</feature>
<dbReference type="EMBL" id="BOOC01000003">
    <property type="protein sequence ID" value="GIH38446.1"/>
    <property type="molecule type" value="Genomic_DNA"/>
</dbReference>
<sequence length="555" mass="59624">MADAGPYTGDGAEDDGHRGTSDVPSEALVAEVRRAAMAVAAGPVPLSGLECAHEAEQLIFARDRLSAAIAARVGRVHGTGQARSAGHASTRAWLRSVGGMSRSGAGQALTLATELARLPLLRERFAAGAAAEGVVAAICGAVEGLSDEQTRLAEPILLRMAERAGAGEVARAGRYLRSLLDTDRAESEARADEAGRFLLVRDSVLGGVEGEFRLPREAGARLRALLDAYARPRAEGDDRPLQVRNADALIGLLEQRIGTELLVLVNAESLPADIPEPPHMTEDIEDIAPVTDAVGDGSPEPSEGWEKAARRQAEARRARRRRDRATAADRPDHPGDEPMADVRVGPWQGPHEEPQDAAERADPADPPGVSGQLPMSARRGMPGRLGTDEHRGRPESPYVADTSGAADEPAGFGVPGVLGLPGVLTPTGQVLPVSDIRRLARSSTLIRLVMNADGQVLDMGRKVRLATPAQRRAVLARYATCWVDGCPLPATMCQIDHVDDWSNGGRTDLDRLGPACQFHNRDRYRYPGRYRRRRVGVDRWAFTRVGRYATNRDRQ</sequence>
<accession>A0ABQ4FUD9</accession>
<organism evidence="3 4">
    <name type="scientific">Microbispora corallina</name>
    <dbReference type="NCBI Taxonomy" id="83302"/>
    <lineage>
        <taxon>Bacteria</taxon>
        <taxon>Bacillati</taxon>
        <taxon>Actinomycetota</taxon>
        <taxon>Actinomycetes</taxon>
        <taxon>Streptosporangiales</taxon>
        <taxon>Streptosporangiaceae</taxon>
        <taxon>Microbispora</taxon>
    </lineage>
</organism>
<protein>
    <recommendedName>
        <fullName evidence="2">HNH nuclease domain-containing protein</fullName>
    </recommendedName>
</protein>
<dbReference type="InterPro" id="IPR003870">
    <property type="entry name" value="DUF222"/>
</dbReference>
<reference evidence="3 4" key="1">
    <citation type="submission" date="2021-01" db="EMBL/GenBank/DDBJ databases">
        <title>Whole genome shotgun sequence of Microbispora corallina NBRC 16416.</title>
        <authorList>
            <person name="Komaki H."/>
            <person name="Tamura T."/>
        </authorList>
    </citation>
    <scope>NUCLEOTIDE SEQUENCE [LARGE SCALE GENOMIC DNA]</scope>
    <source>
        <strain evidence="3 4">NBRC 16416</strain>
    </source>
</reference>
<feature type="region of interest" description="Disordered" evidence="1">
    <location>
        <begin position="290"/>
        <end position="403"/>
    </location>
</feature>
<dbReference type="SMART" id="SM00507">
    <property type="entry name" value="HNHc"/>
    <property type="match status" value="1"/>
</dbReference>
<dbReference type="Proteomes" id="UP000603904">
    <property type="component" value="Unassembled WGS sequence"/>
</dbReference>
<evidence type="ECO:0000259" key="2">
    <source>
        <dbReference type="SMART" id="SM00507"/>
    </source>
</evidence>
<keyword evidence="4" id="KW-1185">Reference proteome</keyword>
<dbReference type="Pfam" id="PF02720">
    <property type="entry name" value="DUF222"/>
    <property type="match status" value="2"/>
</dbReference>
<comment type="caution">
    <text evidence="3">The sequence shown here is derived from an EMBL/GenBank/DDBJ whole genome shotgun (WGS) entry which is preliminary data.</text>
</comment>